<name>A0A7G5EME2_9BURK</name>
<dbReference type="Gene3D" id="2.30.30.220">
    <property type="entry name" value="SspB-like"/>
    <property type="match status" value="1"/>
</dbReference>
<organism evidence="2 3">
    <name type="scientific">Comamonas piscis</name>
    <dbReference type="NCBI Taxonomy" id="1562974"/>
    <lineage>
        <taxon>Bacteria</taxon>
        <taxon>Pseudomonadati</taxon>
        <taxon>Pseudomonadota</taxon>
        <taxon>Betaproteobacteria</taxon>
        <taxon>Burkholderiales</taxon>
        <taxon>Comamonadaceae</taxon>
        <taxon>Comamonas</taxon>
    </lineage>
</organism>
<gene>
    <name evidence="2" type="ORF">HS961_21245</name>
</gene>
<dbReference type="GO" id="GO:0008233">
    <property type="term" value="F:peptidase activity"/>
    <property type="evidence" value="ECO:0007669"/>
    <property type="project" value="UniProtKB-KW"/>
</dbReference>
<evidence type="ECO:0000313" key="2">
    <source>
        <dbReference type="EMBL" id="QMV75167.1"/>
    </source>
</evidence>
<dbReference type="PIRSF" id="PIRSF005276">
    <property type="entry name" value="SspB"/>
    <property type="match status" value="1"/>
</dbReference>
<keyword evidence="2" id="KW-0645">Protease</keyword>
<evidence type="ECO:0000256" key="1">
    <source>
        <dbReference type="SAM" id="MobiDB-lite"/>
    </source>
</evidence>
<dbReference type="GO" id="GO:0005840">
    <property type="term" value="C:ribosome"/>
    <property type="evidence" value="ECO:0007669"/>
    <property type="project" value="TreeGrafter"/>
</dbReference>
<accession>A0A7G5EME2</accession>
<keyword evidence="3" id="KW-1185">Reference proteome</keyword>
<dbReference type="NCBIfam" id="NF008769">
    <property type="entry name" value="PRK11798.2-5"/>
    <property type="match status" value="1"/>
</dbReference>
<dbReference type="AlphaFoldDB" id="A0A7G5EME2"/>
<dbReference type="KEGG" id="cpis:HS961_21245"/>
<keyword evidence="2" id="KW-0378">Hydrolase</keyword>
<reference evidence="2 3" key="1">
    <citation type="journal article" date="2020" name="G3 (Bethesda)">
        <title>CeMbio - The Caenorhabditis elegans Microbiome Resource.</title>
        <authorList>
            <person name="Dirksen P."/>
            <person name="Assie A."/>
            <person name="Zimmermann J."/>
            <person name="Zhang F."/>
            <person name="Tietje A.M."/>
            <person name="Marsh S.A."/>
            <person name="Felix M.A."/>
            <person name="Shapira M."/>
            <person name="Kaleta C."/>
            <person name="Schulenburg H."/>
            <person name="Samuel B."/>
        </authorList>
    </citation>
    <scope>NUCLEOTIDE SEQUENCE [LARGE SCALE GENOMIC DNA]</scope>
    <source>
        <strain evidence="2 3">BIGb0172</strain>
    </source>
</reference>
<dbReference type="Proteomes" id="UP000515240">
    <property type="component" value="Chromosome"/>
</dbReference>
<dbReference type="PANTHER" id="PTHR37486">
    <property type="entry name" value="STRINGENT STARVATION PROTEIN B"/>
    <property type="match status" value="1"/>
</dbReference>
<dbReference type="GO" id="GO:0005829">
    <property type="term" value="C:cytosol"/>
    <property type="evidence" value="ECO:0007669"/>
    <property type="project" value="TreeGrafter"/>
</dbReference>
<dbReference type="InterPro" id="IPR007481">
    <property type="entry name" value="SspB"/>
</dbReference>
<evidence type="ECO:0000313" key="3">
    <source>
        <dbReference type="Proteomes" id="UP000515240"/>
    </source>
</evidence>
<dbReference type="PANTHER" id="PTHR37486:SF1">
    <property type="entry name" value="STRINGENT STARVATION PROTEIN B"/>
    <property type="match status" value="1"/>
</dbReference>
<dbReference type="Pfam" id="PF04386">
    <property type="entry name" value="SspB"/>
    <property type="match status" value="1"/>
</dbReference>
<dbReference type="GO" id="GO:0006508">
    <property type="term" value="P:proteolysis"/>
    <property type="evidence" value="ECO:0007669"/>
    <property type="project" value="UniProtKB-KW"/>
</dbReference>
<feature type="region of interest" description="Disordered" evidence="1">
    <location>
        <begin position="123"/>
        <end position="174"/>
    </location>
</feature>
<sequence length="174" mass="18730">MSEIQTTSTQPYLIRAWVEWCNDNGLTPYLSVRVDKTVLVPREFVKDGEIVLNISYDATSALKLGNDYIEFTARFGGVPRDIMVPVSRVVAIFARETGQGMGFPPPEDLLDDDADIAMSALEAEREEGDEAATEADTAAPVMQVVASSDEAPAGDGKTPARPGKAGKPSLKLVK</sequence>
<dbReference type="GO" id="GO:0045732">
    <property type="term" value="P:positive regulation of protein catabolic process"/>
    <property type="evidence" value="ECO:0007669"/>
    <property type="project" value="TreeGrafter"/>
</dbReference>
<proteinExistence type="predicted"/>
<dbReference type="SUPFAM" id="SSF101738">
    <property type="entry name" value="SspB-like"/>
    <property type="match status" value="1"/>
</dbReference>
<protein>
    <submittedName>
        <fullName evidence="2">ClpXP protease specificity-enhancing factor</fullName>
    </submittedName>
</protein>
<dbReference type="RefSeq" id="WP_182325425.1">
    <property type="nucleotide sequence ID" value="NZ_CP058554.1"/>
</dbReference>
<dbReference type="InterPro" id="IPR036760">
    <property type="entry name" value="SspB-like_sf"/>
</dbReference>
<feature type="compositionally biased region" description="Acidic residues" evidence="1">
    <location>
        <begin position="124"/>
        <end position="133"/>
    </location>
</feature>
<dbReference type="EMBL" id="CP058554">
    <property type="protein sequence ID" value="QMV75167.1"/>
    <property type="molecule type" value="Genomic_DNA"/>
</dbReference>